<keyword evidence="10" id="KW-1015">Disulfide bond</keyword>
<keyword evidence="3" id="KW-0812">Transmembrane</keyword>
<evidence type="ECO:0000256" key="1">
    <source>
        <dbReference type="ARBA" id="ARBA00004479"/>
    </source>
</evidence>
<feature type="signal peptide" evidence="12">
    <location>
        <begin position="1"/>
        <end position="24"/>
    </location>
</feature>
<evidence type="ECO:0000313" key="15">
    <source>
        <dbReference type="Proteomes" id="UP001159364"/>
    </source>
</evidence>
<dbReference type="GO" id="GO:0009610">
    <property type="term" value="P:response to symbiotic fungus"/>
    <property type="evidence" value="ECO:0007669"/>
    <property type="project" value="UniProtKB-ARBA"/>
</dbReference>
<protein>
    <recommendedName>
        <fullName evidence="13">Phytocyanin domain-containing protein</fullName>
    </recommendedName>
</protein>
<dbReference type="SUPFAM" id="SSF49503">
    <property type="entry name" value="Cupredoxins"/>
    <property type="match status" value="1"/>
</dbReference>
<keyword evidence="15" id="KW-1185">Reference proteome</keyword>
<feature type="chain" id="PRO_5043765211" description="Phytocyanin domain-containing protein" evidence="12">
    <location>
        <begin position="25"/>
        <end position="163"/>
    </location>
</feature>
<evidence type="ECO:0000256" key="9">
    <source>
        <dbReference type="ARBA" id="ARBA00023136"/>
    </source>
</evidence>
<dbReference type="GO" id="GO:0009055">
    <property type="term" value="F:electron transfer activity"/>
    <property type="evidence" value="ECO:0007669"/>
    <property type="project" value="InterPro"/>
</dbReference>
<organism evidence="14 15">
    <name type="scientific">Erythroxylum novogranatense</name>
    <dbReference type="NCBI Taxonomy" id="1862640"/>
    <lineage>
        <taxon>Eukaryota</taxon>
        <taxon>Viridiplantae</taxon>
        <taxon>Streptophyta</taxon>
        <taxon>Embryophyta</taxon>
        <taxon>Tracheophyta</taxon>
        <taxon>Spermatophyta</taxon>
        <taxon>Magnoliopsida</taxon>
        <taxon>eudicotyledons</taxon>
        <taxon>Gunneridae</taxon>
        <taxon>Pentapetalae</taxon>
        <taxon>rosids</taxon>
        <taxon>fabids</taxon>
        <taxon>Malpighiales</taxon>
        <taxon>Erythroxylaceae</taxon>
        <taxon>Erythroxylum</taxon>
    </lineage>
</organism>
<evidence type="ECO:0000256" key="10">
    <source>
        <dbReference type="ARBA" id="ARBA00023157"/>
    </source>
</evidence>
<keyword evidence="4" id="KW-0479">Metal-binding</keyword>
<keyword evidence="2" id="KW-0813">Transport</keyword>
<gene>
    <name evidence="14" type="ORF">K2173_025532</name>
</gene>
<name>A0AAV8T8M0_9ROSI</name>
<dbReference type="EMBL" id="JAIWQS010000006">
    <property type="protein sequence ID" value="KAJ8763147.1"/>
    <property type="molecule type" value="Genomic_DNA"/>
</dbReference>
<evidence type="ECO:0000256" key="8">
    <source>
        <dbReference type="ARBA" id="ARBA00023008"/>
    </source>
</evidence>
<dbReference type="PROSITE" id="PS51485">
    <property type="entry name" value="PHYTOCYANIN"/>
    <property type="match status" value="1"/>
</dbReference>
<evidence type="ECO:0000256" key="7">
    <source>
        <dbReference type="ARBA" id="ARBA00022989"/>
    </source>
</evidence>
<dbReference type="FunFam" id="2.60.40.420:FF:000067">
    <property type="entry name" value="Cupredoxin superfamily protein"/>
    <property type="match status" value="1"/>
</dbReference>
<evidence type="ECO:0000313" key="14">
    <source>
        <dbReference type="EMBL" id="KAJ8763147.1"/>
    </source>
</evidence>
<dbReference type="Proteomes" id="UP001159364">
    <property type="component" value="Linkage Group LG06"/>
</dbReference>
<keyword evidence="6" id="KW-0249">Electron transport</keyword>
<evidence type="ECO:0000256" key="2">
    <source>
        <dbReference type="ARBA" id="ARBA00022448"/>
    </source>
</evidence>
<dbReference type="PANTHER" id="PTHR33021:SF533">
    <property type="entry name" value="PHYTOCYANIN DOMAIN-CONTAINING PROTEIN"/>
    <property type="match status" value="1"/>
</dbReference>
<evidence type="ECO:0000256" key="6">
    <source>
        <dbReference type="ARBA" id="ARBA00022982"/>
    </source>
</evidence>
<evidence type="ECO:0000256" key="4">
    <source>
        <dbReference type="ARBA" id="ARBA00022723"/>
    </source>
</evidence>
<feature type="domain" description="Phytocyanin" evidence="13">
    <location>
        <begin position="25"/>
        <end position="125"/>
    </location>
</feature>
<comment type="caution">
    <text evidence="14">The sequence shown here is derived from an EMBL/GenBank/DDBJ whole genome shotgun (WGS) entry which is preliminary data.</text>
</comment>
<keyword evidence="11" id="KW-0325">Glycoprotein</keyword>
<dbReference type="AlphaFoldDB" id="A0AAV8T8M0"/>
<dbReference type="InterPro" id="IPR039391">
    <property type="entry name" value="Phytocyanin-like"/>
</dbReference>
<dbReference type="GO" id="GO:0005886">
    <property type="term" value="C:plasma membrane"/>
    <property type="evidence" value="ECO:0007669"/>
    <property type="project" value="TreeGrafter"/>
</dbReference>
<proteinExistence type="predicted"/>
<evidence type="ECO:0000256" key="12">
    <source>
        <dbReference type="SAM" id="SignalP"/>
    </source>
</evidence>
<evidence type="ECO:0000259" key="13">
    <source>
        <dbReference type="PROSITE" id="PS51485"/>
    </source>
</evidence>
<dbReference type="PANTHER" id="PTHR33021">
    <property type="entry name" value="BLUE COPPER PROTEIN"/>
    <property type="match status" value="1"/>
</dbReference>
<evidence type="ECO:0000256" key="5">
    <source>
        <dbReference type="ARBA" id="ARBA00022729"/>
    </source>
</evidence>
<evidence type="ECO:0000256" key="3">
    <source>
        <dbReference type="ARBA" id="ARBA00022692"/>
    </source>
</evidence>
<dbReference type="InterPro" id="IPR008972">
    <property type="entry name" value="Cupredoxin"/>
</dbReference>
<evidence type="ECO:0000256" key="11">
    <source>
        <dbReference type="ARBA" id="ARBA00023180"/>
    </source>
</evidence>
<comment type="subcellular location">
    <subcellularLocation>
        <location evidence="1">Membrane</location>
        <topology evidence="1">Single-pass type I membrane protein</topology>
    </subcellularLocation>
</comment>
<dbReference type="InterPro" id="IPR003245">
    <property type="entry name" value="Phytocyanin_dom"/>
</dbReference>
<keyword evidence="5 12" id="KW-0732">Signal</keyword>
<dbReference type="Gene3D" id="2.60.40.420">
    <property type="entry name" value="Cupredoxins - blue copper proteins"/>
    <property type="match status" value="1"/>
</dbReference>
<accession>A0AAV8T8M0</accession>
<dbReference type="CDD" id="cd04216">
    <property type="entry name" value="Phytocyanin"/>
    <property type="match status" value="1"/>
</dbReference>
<dbReference type="GO" id="GO:0046872">
    <property type="term" value="F:metal ion binding"/>
    <property type="evidence" value="ECO:0007669"/>
    <property type="project" value="UniProtKB-KW"/>
</dbReference>
<reference evidence="14 15" key="1">
    <citation type="submission" date="2021-09" db="EMBL/GenBank/DDBJ databases">
        <title>Genomic insights and catalytic innovation underlie evolution of tropane alkaloids biosynthesis.</title>
        <authorList>
            <person name="Wang Y.-J."/>
            <person name="Tian T."/>
            <person name="Huang J.-P."/>
            <person name="Huang S.-X."/>
        </authorList>
    </citation>
    <scope>NUCLEOTIDE SEQUENCE [LARGE SCALE GENOMIC DNA]</scope>
    <source>
        <strain evidence="14">KIB-2018</strain>
        <tissue evidence="14">Leaf</tissue>
    </source>
</reference>
<keyword evidence="7" id="KW-1133">Transmembrane helix</keyword>
<keyword evidence="9" id="KW-0472">Membrane</keyword>
<dbReference type="Pfam" id="PF02298">
    <property type="entry name" value="Cu_bind_like"/>
    <property type="match status" value="1"/>
</dbReference>
<keyword evidence="8" id="KW-0186">Copper</keyword>
<sequence length="163" mass="17804">MASPSVYVVALALIAAIAGVTTEAKEFVVGDETGWTINFDYKTWATGKDFRVGDKLIFKYPVGKHTVIPVNGTEFQNCIKPAATQPLTTGNDTIILKTAGNKWYICGVAQHCAQGAQKLAITVKPSWGWSEPPSIAPSPSYHVNAPWAAPKKRPFVERSFPRW</sequence>